<dbReference type="InterPro" id="IPR001296">
    <property type="entry name" value="Glyco_trans_1"/>
</dbReference>
<dbReference type="AlphaFoldDB" id="A0A1F6BVR5"/>
<dbReference type="Pfam" id="PF00534">
    <property type="entry name" value="Glycos_transf_1"/>
    <property type="match status" value="1"/>
</dbReference>
<dbReference type="CDD" id="cd03801">
    <property type="entry name" value="GT4_PimA-like"/>
    <property type="match status" value="1"/>
</dbReference>
<dbReference type="EMBL" id="MFKN01000026">
    <property type="protein sequence ID" value="OGG40607.1"/>
    <property type="molecule type" value="Genomic_DNA"/>
</dbReference>
<protein>
    <recommendedName>
        <fullName evidence="5">Glycosyl transferase family 1 domain-containing protein</fullName>
    </recommendedName>
</protein>
<reference evidence="3 4" key="1">
    <citation type="journal article" date="2016" name="Nat. Commun.">
        <title>Thousands of microbial genomes shed light on interconnected biogeochemical processes in an aquifer system.</title>
        <authorList>
            <person name="Anantharaman K."/>
            <person name="Brown C.T."/>
            <person name="Hug L.A."/>
            <person name="Sharon I."/>
            <person name="Castelle C.J."/>
            <person name="Probst A.J."/>
            <person name="Thomas B.C."/>
            <person name="Singh A."/>
            <person name="Wilkins M.J."/>
            <person name="Karaoz U."/>
            <person name="Brodie E.L."/>
            <person name="Williams K.H."/>
            <person name="Hubbard S.S."/>
            <person name="Banfield J.F."/>
        </authorList>
    </citation>
    <scope>NUCLEOTIDE SEQUENCE [LARGE SCALE GENOMIC DNA]</scope>
</reference>
<evidence type="ECO:0000313" key="4">
    <source>
        <dbReference type="Proteomes" id="UP000179014"/>
    </source>
</evidence>
<evidence type="ECO:0000259" key="1">
    <source>
        <dbReference type="Pfam" id="PF00534"/>
    </source>
</evidence>
<dbReference type="InterPro" id="IPR050194">
    <property type="entry name" value="Glycosyltransferase_grp1"/>
</dbReference>
<proteinExistence type="predicted"/>
<evidence type="ECO:0008006" key="5">
    <source>
        <dbReference type="Google" id="ProtNLM"/>
    </source>
</evidence>
<accession>A0A1F6BVR5</accession>
<dbReference type="PANTHER" id="PTHR45947">
    <property type="entry name" value="SULFOQUINOVOSYL TRANSFERASE SQD2"/>
    <property type="match status" value="1"/>
</dbReference>
<organism evidence="3 4">
    <name type="scientific">Candidatus Kaiserbacteria bacterium GWA2_50_9</name>
    <dbReference type="NCBI Taxonomy" id="1798474"/>
    <lineage>
        <taxon>Bacteria</taxon>
        <taxon>Candidatus Kaiseribacteriota</taxon>
    </lineage>
</organism>
<dbReference type="GO" id="GO:0016758">
    <property type="term" value="F:hexosyltransferase activity"/>
    <property type="evidence" value="ECO:0007669"/>
    <property type="project" value="TreeGrafter"/>
</dbReference>
<dbReference type="PANTHER" id="PTHR45947:SF3">
    <property type="entry name" value="SULFOQUINOVOSYL TRANSFERASE SQD2"/>
    <property type="match status" value="1"/>
</dbReference>
<dbReference type="Pfam" id="PF13439">
    <property type="entry name" value="Glyco_transf_4"/>
    <property type="match status" value="1"/>
</dbReference>
<dbReference type="Proteomes" id="UP000179014">
    <property type="component" value="Unassembled WGS sequence"/>
</dbReference>
<dbReference type="Gene3D" id="3.40.50.2000">
    <property type="entry name" value="Glycogen Phosphorylase B"/>
    <property type="match status" value="2"/>
</dbReference>
<gene>
    <name evidence="3" type="ORF">A2118_02015</name>
</gene>
<comment type="caution">
    <text evidence="3">The sequence shown here is derived from an EMBL/GenBank/DDBJ whole genome shotgun (WGS) entry which is preliminary data.</text>
</comment>
<evidence type="ECO:0000259" key="2">
    <source>
        <dbReference type="Pfam" id="PF13439"/>
    </source>
</evidence>
<sequence length="408" mass="46075">MSNNKTKKILIFSLMYYPNFVGGAEVAIKEITDRISPEDFEFHMITLRFDSLLPKTEKIGNVFVHRIGFSRPSPTIGDLKKFPLFLNKYWFQFMTAFAASRLHHTYHFDGIWAMMAHSCGIPAGIFKTFHSEIKYVLTLQEGDPLEYIERLAKPVWPLFKRGFTKADEVVAESTFLGRWARRMGFTGPLEVIPNGMDAERFAQTPPASELETIRTEIGKKEGETWLVHTGRLVHKNALDIVIRALPLLPESVHFFMLGDGTDKGALARLAKEIDVSKRVHFHSYVSLKAIPLYLKACTIFIRPSRSEGMGNSFIEAMAAGVPVIATQEGGISDFLFDAKRNPDTPTTGWAVDVDSPSQIAAAVEEILANPEQTLRVTAEAKKLVFEKYNWNLVANDTKLVFNRVFKKR</sequence>
<feature type="domain" description="Glycosyltransferase subfamily 4-like N-terminal" evidence="2">
    <location>
        <begin position="21"/>
        <end position="200"/>
    </location>
</feature>
<dbReference type="SUPFAM" id="SSF53756">
    <property type="entry name" value="UDP-Glycosyltransferase/glycogen phosphorylase"/>
    <property type="match status" value="1"/>
</dbReference>
<feature type="domain" description="Glycosyl transferase family 1" evidence="1">
    <location>
        <begin position="211"/>
        <end position="382"/>
    </location>
</feature>
<evidence type="ECO:0000313" key="3">
    <source>
        <dbReference type="EMBL" id="OGG40607.1"/>
    </source>
</evidence>
<dbReference type="InterPro" id="IPR028098">
    <property type="entry name" value="Glyco_trans_4-like_N"/>
</dbReference>
<name>A0A1F6BVR5_9BACT</name>
<dbReference type="STRING" id="1798474.A2118_02015"/>